<evidence type="ECO:0000256" key="2">
    <source>
        <dbReference type="SAM" id="SignalP"/>
    </source>
</evidence>
<feature type="signal peptide" evidence="2">
    <location>
        <begin position="1"/>
        <end position="24"/>
    </location>
</feature>
<protein>
    <submittedName>
        <fullName evidence="3">Putative transmembrane protein</fullName>
    </submittedName>
</protein>
<keyword evidence="4" id="KW-1185">Reference proteome</keyword>
<dbReference type="Proteomes" id="UP000055590">
    <property type="component" value="Chromosome"/>
</dbReference>
<feature type="transmembrane region" description="Helical" evidence="1">
    <location>
        <begin position="53"/>
        <end position="72"/>
    </location>
</feature>
<reference evidence="3 4" key="1">
    <citation type="submission" date="2015-08" db="EMBL/GenBank/DDBJ databases">
        <authorList>
            <person name="Babu N.S."/>
            <person name="Beckwith C.J."/>
            <person name="Beseler K.G."/>
            <person name="Brison A."/>
            <person name="Carone J.V."/>
            <person name="Caskin T.P."/>
            <person name="Diamond M."/>
            <person name="Durham M.E."/>
            <person name="Foxe J.M."/>
            <person name="Go M."/>
            <person name="Henderson B.A."/>
            <person name="Jones I.B."/>
            <person name="McGettigan J.A."/>
            <person name="Micheletti S.J."/>
            <person name="Nasrallah M.E."/>
            <person name="Ortiz D."/>
            <person name="Piller C.R."/>
            <person name="Privatt S.R."/>
            <person name="Schneider S.L."/>
            <person name="Sharp S."/>
            <person name="Smith T.C."/>
            <person name="Stanton J.D."/>
            <person name="Ullery H.E."/>
            <person name="Wilson R.J."/>
            <person name="Serrano M.G."/>
            <person name="Buck G."/>
            <person name="Lee V."/>
            <person name="Wang Y."/>
            <person name="Carvalho R."/>
            <person name="Voegtly L."/>
            <person name="Shi R."/>
            <person name="Duckworth R."/>
            <person name="Johnson A."/>
            <person name="Loviza R."/>
            <person name="Walstead R."/>
            <person name="Shah Z."/>
            <person name="Kiflezghi M."/>
            <person name="Wade K."/>
            <person name="Ball S.L."/>
            <person name="Bradley K.W."/>
            <person name="Asai D.J."/>
            <person name="Bowman C.A."/>
            <person name="Russell D.A."/>
            <person name="Pope W.H."/>
            <person name="Jacobs-Sera D."/>
            <person name="Hendrix R.W."/>
            <person name="Hatfull G.F."/>
        </authorList>
    </citation>
    <scope>NUCLEOTIDE SEQUENCE [LARGE SCALE GENOMIC DNA]</scope>
    <source>
        <strain evidence="3 4">DSM 27710</strain>
    </source>
</reference>
<feature type="transmembrane region" description="Helical" evidence="1">
    <location>
        <begin position="165"/>
        <end position="186"/>
    </location>
</feature>
<dbReference type="STRING" id="1391653.AKJ08_0943"/>
<keyword evidence="1" id="KW-1133">Transmembrane helix</keyword>
<organism evidence="3 4">
    <name type="scientific">Vulgatibacter incomptus</name>
    <dbReference type="NCBI Taxonomy" id="1391653"/>
    <lineage>
        <taxon>Bacteria</taxon>
        <taxon>Pseudomonadati</taxon>
        <taxon>Myxococcota</taxon>
        <taxon>Myxococcia</taxon>
        <taxon>Myxococcales</taxon>
        <taxon>Cystobacterineae</taxon>
        <taxon>Vulgatibacteraceae</taxon>
        <taxon>Vulgatibacter</taxon>
    </lineage>
</organism>
<sequence length="220" mass="22977">MASVLGALILVALTLGALPLVAHAHDLSGPELEQKARAIGFGDSIRLGMEHIYTGYDHLLFLAGLAIAARGLRGILRPITSFTLAHSITLALAALGILAVPSRFVEPAIAASNLYVAFENVARPSPVGRTWLTFGFGLVHGFGFAGALAELGLRRDAFATTLAGFNLGVEAGQLSLVLLAIPLLALARRAAWFAPVAVPVASATIGFFGAYWLVERILVG</sequence>
<dbReference type="Pfam" id="PF13795">
    <property type="entry name" value="HupE_UreJ_2"/>
    <property type="match status" value="1"/>
</dbReference>
<keyword evidence="2" id="KW-0732">Signal</keyword>
<feature type="transmembrane region" description="Helical" evidence="1">
    <location>
        <begin position="79"/>
        <end position="100"/>
    </location>
</feature>
<name>A0A0K1PAW6_9BACT</name>
<feature type="transmembrane region" description="Helical" evidence="1">
    <location>
        <begin position="131"/>
        <end position="153"/>
    </location>
</feature>
<dbReference type="EMBL" id="CP012332">
    <property type="protein sequence ID" value="AKU90556.1"/>
    <property type="molecule type" value="Genomic_DNA"/>
</dbReference>
<evidence type="ECO:0000313" key="4">
    <source>
        <dbReference type="Proteomes" id="UP000055590"/>
    </source>
</evidence>
<gene>
    <name evidence="3" type="ORF">AKJ08_0943</name>
</gene>
<keyword evidence="1" id="KW-0472">Membrane</keyword>
<evidence type="ECO:0000256" key="1">
    <source>
        <dbReference type="SAM" id="Phobius"/>
    </source>
</evidence>
<keyword evidence="1 3" id="KW-0812">Transmembrane</keyword>
<feature type="transmembrane region" description="Helical" evidence="1">
    <location>
        <begin position="192"/>
        <end position="214"/>
    </location>
</feature>
<dbReference type="KEGG" id="vin:AKJ08_0943"/>
<evidence type="ECO:0000313" key="3">
    <source>
        <dbReference type="EMBL" id="AKU90556.1"/>
    </source>
</evidence>
<accession>A0A0K1PAW6</accession>
<dbReference type="RefSeq" id="WP_050724991.1">
    <property type="nucleotide sequence ID" value="NZ_CP012332.1"/>
</dbReference>
<dbReference type="PATRIC" id="fig|1391653.3.peg.966"/>
<dbReference type="InterPro" id="IPR032809">
    <property type="entry name" value="Put_HupE_UreJ"/>
</dbReference>
<dbReference type="AlphaFoldDB" id="A0A0K1PAW6"/>
<proteinExistence type="predicted"/>
<feature type="chain" id="PRO_5005465571" evidence="2">
    <location>
        <begin position="25"/>
        <end position="220"/>
    </location>
</feature>